<gene>
    <name evidence="6" type="ORF">RBI02_01605</name>
</gene>
<keyword evidence="2" id="KW-1003">Cell membrane</keyword>
<dbReference type="InterPro" id="IPR003339">
    <property type="entry name" value="ABC/ECF_trnsptr_transmembrane"/>
</dbReference>
<evidence type="ECO:0000313" key="6">
    <source>
        <dbReference type="EMBL" id="MDV3103244.1"/>
    </source>
</evidence>
<dbReference type="GO" id="GO:0005886">
    <property type="term" value="C:plasma membrane"/>
    <property type="evidence" value="ECO:0007669"/>
    <property type="project" value="UniProtKB-ARBA"/>
</dbReference>
<dbReference type="InterPro" id="IPR051611">
    <property type="entry name" value="ECF_transporter_component"/>
</dbReference>
<evidence type="ECO:0000313" key="7">
    <source>
        <dbReference type="Proteomes" id="UP001245683"/>
    </source>
</evidence>
<reference evidence="6 7" key="1">
    <citation type="submission" date="2023-08" db="EMBL/GenBank/DDBJ databases">
        <title>Draft genome sequence of Thermococcus waiotapuensis WT1T, a thermophilic sulphur-dependent archaeon from order Thermococcales.</title>
        <authorList>
            <person name="Manners S.H."/>
            <person name="Carere C.R."/>
            <person name="Dhami M.K."/>
            <person name="Dobson R.C.J."/>
            <person name="Stott M.B."/>
        </authorList>
    </citation>
    <scope>NUCLEOTIDE SEQUENCE [LARGE SCALE GENOMIC DNA]</scope>
    <source>
        <strain evidence="6 7">WT1</strain>
    </source>
</reference>
<dbReference type="PANTHER" id="PTHR34857:SF2">
    <property type="entry name" value="SLL0384 PROTEIN"/>
    <property type="match status" value="1"/>
</dbReference>
<dbReference type="EMBL" id="JAVDZE010000001">
    <property type="protein sequence ID" value="MDV3103244.1"/>
    <property type="molecule type" value="Genomic_DNA"/>
</dbReference>
<dbReference type="PANTHER" id="PTHR34857">
    <property type="entry name" value="SLL0384 PROTEIN"/>
    <property type="match status" value="1"/>
</dbReference>
<evidence type="ECO:0000256" key="3">
    <source>
        <dbReference type="ARBA" id="ARBA00022692"/>
    </source>
</evidence>
<keyword evidence="3 6" id="KW-0812">Transmembrane</keyword>
<sequence>MVSSSPAVPLGVTLFSALALLKARKFPAGLPVALLSLPMGFGYFLRVLALLLLGELLISTTGSWDVVLALRRLRLPSDFALAAGIALSQIEALARFSSEIQDAQKARGMKGGLGAAKAVAVPLLVRSVLFAMDMGDSIEARGYSGVLGAPYEYRIGPGEVLMIGASFALLALSLII</sequence>
<evidence type="ECO:0000256" key="4">
    <source>
        <dbReference type="ARBA" id="ARBA00022989"/>
    </source>
</evidence>
<dbReference type="Pfam" id="PF02361">
    <property type="entry name" value="CbiQ"/>
    <property type="match status" value="1"/>
</dbReference>
<keyword evidence="5" id="KW-0472">Membrane</keyword>
<keyword evidence="4" id="KW-1133">Transmembrane helix</keyword>
<evidence type="ECO:0000256" key="5">
    <source>
        <dbReference type="ARBA" id="ARBA00023136"/>
    </source>
</evidence>
<evidence type="ECO:0000256" key="2">
    <source>
        <dbReference type="ARBA" id="ARBA00022475"/>
    </source>
</evidence>
<comment type="subcellular location">
    <subcellularLocation>
        <location evidence="1">Membrane</location>
        <topology evidence="1">Multi-pass membrane protein</topology>
    </subcellularLocation>
</comment>
<organism evidence="6 7">
    <name type="scientific">Thermococcus waiotapuensis</name>
    <dbReference type="NCBI Taxonomy" id="90909"/>
    <lineage>
        <taxon>Archaea</taxon>
        <taxon>Methanobacteriati</taxon>
        <taxon>Methanobacteriota</taxon>
        <taxon>Thermococci</taxon>
        <taxon>Thermococcales</taxon>
        <taxon>Thermococcaceae</taxon>
        <taxon>Thermococcus</taxon>
    </lineage>
</organism>
<name>A0AAE4NSW2_9EURY</name>
<proteinExistence type="predicted"/>
<dbReference type="RefSeq" id="WP_315339741.1">
    <property type="nucleotide sequence ID" value="NZ_JAVDZE010000001.1"/>
</dbReference>
<evidence type="ECO:0000256" key="1">
    <source>
        <dbReference type="ARBA" id="ARBA00004141"/>
    </source>
</evidence>
<keyword evidence="7" id="KW-1185">Reference proteome</keyword>
<dbReference type="CDD" id="cd16914">
    <property type="entry name" value="EcfT"/>
    <property type="match status" value="1"/>
</dbReference>
<protein>
    <submittedName>
        <fullName evidence="6">Energy-coupling factor transporter transmembrane component T</fullName>
    </submittedName>
</protein>
<comment type="caution">
    <text evidence="6">The sequence shown here is derived from an EMBL/GenBank/DDBJ whole genome shotgun (WGS) entry which is preliminary data.</text>
</comment>
<accession>A0AAE4NSW2</accession>
<dbReference type="Proteomes" id="UP001245683">
    <property type="component" value="Unassembled WGS sequence"/>
</dbReference>
<dbReference type="AlphaFoldDB" id="A0AAE4NSW2"/>